<reference evidence="1 2" key="1">
    <citation type="submission" date="2005-11" db="EMBL/GenBank/DDBJ databases">
        <title>The complete genome sequence of Lawsonia intracellularis: the causative agent of proliferative enteropathy.</title>
        <authorList>
            <person name="Kaur K."/>
            <person name="Zhang Q."/>
            <person name="Beckler D."/>
            <person name="Munir S."/>
            <person name="Li L."/>
            <person name="Kinsley K."/>
            <person name="Herron L."/>
            <person name="Peterson A."/>
            <person name="May B."/>
            <person name="Singh S."/>
            <person name="Gebhart C."/>
            <person name="Kapur V."/>
        </authorList>
    </citation>
    <scope>NUCLEOTIDE SEQUENCE [LARGE SCALE GENOMIC DNA]</scope>
    <source>
        <strain evidence="1 2">PHE/MN1-00</strain>
        <plasmid evidence="2">pLaw3</plasmid>
    </source>
</reference>
<dbReference type="InterPro" id="IPR010877">
    <property type="entry name" value="Phage_Mu_Gp46"/>
</dbReference>
<dbReference type="OrthoDB" id="6689897at2"/>
<dbReference type="SUPFAM" id="SSF160719">
    <property type="entry name" value="gpW/gp25-like"/>
    <property type="match status" value="1"/>
</dbReference>
<gene>
    <name evidence="1" type="ordered locus">LIC087</name>
</gene>
<name>Q1MNP4_LAWIP</name>
<dbReference type="Pfam" id="PF07409">
    <property type="entry name" value="GP46"/>
    <property type="match status" value="1"/>
</dbReference>
<dbReference type="EMBL" id="AM180255">
    <property type="protein sequence ID" value="CAJ54039.1"/>
    <property type="molecule type" value="Genomic_DNA"/>
</dbReference>
<protein>
    <recommendedName>
        <fullName evidence="3">Phage protein GP46</fullName>
    </recommendedName>
</protein>
<evidence type="ECO:0000313" key="1">
    <source>
        <dbReference type="EMBL" id="CAJ54039.1"/>
    </source>
</evidence>
<dbReference type="Proteomes" id="UP000002430">
    <property type="component" value="Plasmid 3"/>
</dbReference>
<evidence type="ECO:0008006" key="3">
    <source>
        <dbReference type="Google" id="ProtNLM"/>
    </source>
</evidence>
<dbReference type="HOGENOM" id="CLU_144087_0_0_7"/>
<sequence>MDAELDVRTGDYTSHQINTLANAVYIRLMTPLGTWWQDITLGSRLHELEREKDVQRVRILAKQYAEEALAPLLKEKRAKHIVVSAEIPTAGQCTLYINVEDATGRPYTFSHTMRVS</sequence>
<geneLocation type="plasmid" evidence="2">
    <name>pLaw3</name>
</geneLocation>
<proteinExistence type="predicted"/>
<keyword evidence="1" id="KW-0614">Plasmid</keyword>
<dbReference type="Gene3D" id="3.10.450.40">
    <property type="match status" value="1"/>
</dbReference>
<keyword evidence="2" id="KW-1185">Reference proteome</keyword>
<accession>Q1MNP4</accession>
<dbReference type="AlphaFoldDB" id="Q1MNP4"/>
<dbReference type="RefSeq" id="WP_011527406.1">
    <property type="nucleotide sequence ID" value="NC_008014.1"/>
</dbReference>
<dbReference type="KEGG" id="lip:LIC087"/>
<organism evidence="1 2">
    <name type="scientific">Lawsonia intracellularis (strain PHE/MN1-00)</name>
    <dbReference type="NCBI Taxonomy" id="363253"/>
    <lineage>
        <taxon>Bacteria</taxon>
        <taxon>Pseudomonadati</taxon>
        <taxon>Thermodesulfobacteriota</taxon>
        <taxon>Desulfovibrionia</taxon>
        <taxon>Desulfovibrionales</taxon>
        <taxon>Desulfovibrionaceae</taxon>
        <taxon>Lawsonia</taxon>
    </lineage>
</organism>
<evidence type="ECO:0000313" key="2">
    <source>
        <dbReference type="Proteomes" id="UP000002430"/>
    </source>
</evidence>